<gene>
    <name evidence="1" type="ORF">TSTA_062260</name>
</gene>
<sequence>MSAVEEVAYALQALRNGHQEPAPLTLDSQGLLFRYSEPWVKLRSLAFALADELRTPVTGQHQIDNMHFKDVVERYMQRMKTVIDNIGNPETADPPRKDVNLPPSAVIERLLSDSLRELESQISSGRSILDIREFVLTRHKSKILKKLSEIHRGIHNRAELQQRLNSVKLYLKLYMRAVKRMLREHE</sequence>
<dbReference type="Proteomes" id="UP000001745">
    <property type="component" value="Unassembled WGS sequence"/>
</dbReference>
<dbReference type="AlphaFoldDB" id="B8LX89"/>
<reference evidence="2" key="1">
    <citation type="journal article" date="2015" name="Genome Announc.">
        <title>Genome sequence of the AIDS-associated pathogen Penicillium marneffei (ATCC18224) and its near taxonomic relative Talaromyces stipitatus (ATCC10500).</title>
        <authorList>
            <person name="Nierman W.C."/>
            <person name="Fedorova-Abrams N.D."/>
            <person name="Andrianopoulos A."/>
        </authorList>
    </citation>
    <scope>NUCLEOTIDE SEQUENCE [LARGE SCALE GENOMIC DNA]</scope>
    <source>
        <strain evidence="2">ATCC 10500 / CBS 375.48 / QM 6759 / NRRL 1006</strain>
    </source>
</reference>
<dbReference type="GeneID" id="8106065"/>
<accession>B8LX89</accession>
<evidence type="ECO:0000313" key="2">
    <source>
        <dbReference type="Proteomes" id="UP000001745"/>
    </source>
</evidence>
<protein>
    <submittedName>
        <fullName evidence="1">Uncharacterized protein</fullName>
    </submittedName>
</protein>
<name>B8LX89_TALSN</name>
<proteinExistence type="predicted"/>
<dbReference type="RefSeq" id="XP_002340126.1">
    <property type="nucleotide sequence ID" value="XM_002340085.1"/>
</dbReference>
<dbReference type="InParanoid" id="B8LX89"/>
<evidence type="ECO:0000313" key="1">
    <source>
        <dbReference type="EMBL" id="EED22739.1"/>
    </source>
</evidence>
<dbReference type="EMBL" id="EQ962652">
    <property type="protein sequence ID" value="EED22739.1"/>
    <property type="molecule type" value="Genomic_DNA"/>
</dbReference>
<dbReference type="HOGENOM" id="CLU_1455313_0_0_1"/>
<organism evidence="1 2">
    <name type="scientific">Talaromyces stipitatus (strain ATCC 10500 / CBS 375.48 / QM 6759 / NRRL 1006)</name>
    <name type="common">Penicillium stipitatum</name>
    <dbReference type="NCBI Taxonomy" id="441959"/>
    <lineage>
        <taxon>Eukaryota</taxon>
        <taxon>Fungi</taxon>
        <taxon>Dikarya</taxon>
        <taxon>Ascomycota</taxon>
        <taxon>Pezizomycotina</taxon>
        <taxon>Eurotiomycetes</taxon>
        <taxon>Eurotiomycetidae</taxon>
        <taxon>Eurotiales</taxon>
        <taxon>Trichocomaceae</taxon>
        <taxon>Talaromyces</taxon>
        <taxon>Talaromyces sect. Talaromyces</taxon>
    </lineage>
</organism>
<keyword evidence="2" id="KW-1185">Reference proteome</keyword>
<dbReference type="VEuPathDB" id="FungiDB:TSTA_062260"/>